<dbReference type="InterPro" id="IPR001584">
    <property type="entry name" value="Integrase_cat-core"/>
</dbReference>
<dbReference type="PROSITE" id="PS50994">
    <property type="entry name" value="INTEGRASE"/>
    <property type="match status" value="1"/>
</dbReference>
<dbReference type="SUPFAM" id="SSF53098">
    <property type="entry name" value="Ribonuclease H-like"/>
    <property type="match status" value="1"/>
</dbReference>
<dbReference type="GO" id="GO:0003676">
    <property type="term" value="F:nucleic acid binding"/>
    <property type="evidence" value="ECO:0007669"/>
    <property type="project" value="InterPro"/>
</dbReference>
<evidence type="ECO:0000313" key="3">
    <source>
        <dbReference type="Proteomes" id="UP000242133"/>
    </source>
</evidence>
<gene>
    <name evidence="2" type="ORF">CLV44_102106</name>
</gene>
<dbReference type="InterPro" id="IPR012337">
    <property type="entry name" value="RNaseH-like_sf"/>
</dbReference>
<sequence length="354" mass="39846">MISIKDRQHAVQLIANACKDGSTLTAACDVIGISIRTHQRWIQTGEITADKRPFAVRPVPANALTVEEEAEILKQCHRDEFADLPPDQIVVRLMDEEQRYIASVSSFYRVLRKHGQLAHRGRAKARKSQPAPTTHTAIAPNQVCSWDCTWLPGPAKGTYYYLVMILDIFSRKVVGWEAFLGESAANSRTVIERAVLAENIVGQPLMLHADNGSPFKGATLLEKLRDLQIQPSFSRPRVSNDNAFFEALFRTCKYVPNYPANGFADLTEAQQWVHGFVQWYNHEHRHSAIRFVTPMQRHTGEDKAILANRHALNLAARAAHPERWRGDTRNWAPGTLVSLNPERTVVTDAVRMAA</sequence>
<dbReference type="PANTHER" id="PTHR46889:SF4">
    <property type="entry name" value="TRANSPOSASE INSO FOR INSERTION SEQUENCE ELEMENT IS911B-RELATED"/>
    <property type="match status" value="1"/>
</dbReference>
<protein>
    <submittedName>
        <fullName evidence="2">Putative transposase</fullName>
    </submittedName>
</protein>
<name>A0A2P8F3C5_9GAMM</name>
<feature type="domain" description="Integrase catalytic" evidence="1">
    <location>
        <begin position="136"/>
        <end position="302"/>
    </location>
</feature>
<dbReference type="InterPro" id="IPR009057">
    <property type="entry name" value="Homeodomain-like_sf"/>
</dbReference>
<comment type="caution">
    <text evidence="2">The sequence shown here is derived from an EMBL/GenBank/DDBJ whole genome shotgun (WGS) entry which is preliminary data.</text>
</comment>
<dbReference type="InterPro" id="IPR048020">
    <property type="entry name" value="Transpos_IS3"/>
</dbReference>
<dbReference type="AlphaFoldDB" id="A0A2P8F3C5"/>
<reference evidence="2 3" key="1">
    <citation type="submission" date="2018-03" db="EMBL/GenBank/DDBJ databases">
        <title>Genomic Encyclopedia of Archaeal and Bacterial Type Strains, Phase II (KMG-II): from individual species to whole genera.</title>
        <authorList>
            <person name="Goeker M."/>
        </authorList>
    </citation>
    <scope>NUCLEOTIDE SEQUENCE [LARGE SCALE GENOMIC DNA]</scope>
    <source>
        <strain evidence="2 3">DSM 17586</strain>
    </source>
</reference>
<dbReference type="SUPFAM" id="SSF46689">
    <property type="entry name" value="Homeodomain-like"/>
    <property type="match status" value="1"/>
</dbReference>
<dbReference type="Proteomes" id="UP000242133">
    <property type="component" value="Unassembled WGS sequence"/>
</dbReference>
<accession>A0A2P8F3C5</accession>
<dbReference type="Pfam" id="PF00665">
    <property type="entry name" value="rve"/>
    <property type="match status" value="1"/>
</dbReference>
<dbReference type="NCBIfam" id="NF033516">
    <property type="entry name" value="transpos_IS3"/>
    <property type="match status" value="1"/>
</dbReference>
<organism evidence="2 3">
    <name type="scientific">Marinobacterium halophilum</name>
    <dbReference type="NCBI Taxonomy" id="267374"/>
    <lineage>
        <taxon>Bacteria</taxon>
        <taxon>Pseudomonadati</taxon>
        <taxon>Pseudomonadota</taxon>
        <taxon>Gammaproteobacteria</taxon>
        <taxon>Oceanospirillales</taxon>
        <taxon>Oceanospirillaceae</taxon>
        <taxon>Marinobacterium</taxon>
    </lineage>
</organism>
<dbReference type="EMBL" id="PYGI01000002">
    <property type="protein sequence ID" value="PSL16183.1"/>
    <property type="molecule type" value="Genomic_DNA"/>
</dbReference>
<dbReference type="GO" id="GO:0015074">
    <property type="term" value="P:DNA integration"/>
    <property type="evidence" value="ECO:0007669"/>
    <property type="project" value="InterPro"/>
</dbReference>
<proteinExistence type="predicted"/>
<dbReference type="InterPro" id="IPR036397">
    <property type="entry name" value="RNaseH_sf"/>
</dbReference>
<evidence type="ECO:0000259" key="1">
    <source>
        <dbReference type="PROSITE" id="PS50994"/>
    </source>
</evidence>
<dbReference type="PANTHER" id="PTHR46889">
    <property type="entry name" value="TRANSPOSASE INSF FOR INSERTION SEQUENCE IS3B-RELATED"/>
    <property type="match status" value="1"/>
</dbReference>
<dbReference type="InterPro" id="IPR050900">
    <property type="entry name" value="Transposase_IS3/IS150/IS904"/>
</dbReference>
<evidence type="ECO:0000313" key="2">
    <source>
        <dbReference type="EMBL" id="PSL16183.1"/>
    </source>
</evidence>
<dbReference type="Gene3D" id="3.30.420.10">
    <property type="entry name" value="Ribonuclease H-like superfamily/Ribonuclease H"/>
    <property type="match status" value="1"/>
</dbReference>
<keyword evidence="3" id="KW-1185">Reference proteome</keyword>